<accession>A0ABW8K2X9</accession>
<evidence type="ECO:0008006" key="3">
    <source>
        <dbReference type="Google" id="ProtNLM"/>
    </source>
</evidence>
<dbReference type="RefSeq" id="WP_379985900.1">
    <property type="nucleotide sequence ID" value="NZ_JADIKD010000007.1"/>
</dbReference>
<dbReference type="EMBL" id="JADIKD010000007">
    <property type="protein sequence ID" value="MFK2916536.1"/>
    <property type="molecule type" value="Genomic_DNA"/>
</dbReference>
<reference evidence="1 2" key="1">
    <citation type="submission" date="2020-10" db="EMBL/GenBank/DDBJ databases">
        <title>Phylogeny of dyella-like bacteria.</title>
        <authorList>
            <person name="Fu J."/>
        </authorList>
    </citation>
    <scope>NUCLEOTIDE SEQUENCE [LARGE SCALE GENOMIC DNA]</scope>
    <source>
        <strain evidence="1 2">BB4</strain>
    </source>
</reference>
<evidence type="ECO:0000313" key="1">
    <source>
        <dbReference type="EMBL" id="MFK2916536.1"/>
    </source>
</evidence>
<comment type="caution">
    <text evidence="1">The sequence shown here is derived from an EMBL/GenBank/DDBJ whole genome shotgun (WGS) entry which is preliminary data.</text>
</comment>
<keyword evidence="2" id="KW-1185">Reference proteome</keyword>
<evidence type="ECO:0000313" key="2">
    <source>
        <dbReference type="Proteomes" id="UP001620408"/>
    </source>
</evidence>
<dbReference type="Proteomes" id="UP001620408">
    <property type="component" value="Unassembled WGS sequence"/>
</dbReference>
<proteinExistence type="predicted"/>
<gene>
    <name evidence="1" type="ORF">ISS97_04615</name>
</gene>
<sequence>MHQRRRHDAKRRFRIIRQPPQVTDSSTLSAAHRRVNEFERGQKTRIALRFSKVQKATFYDFVREINRRRKFQRRHAGIEGTHACAAYRHAVRHFLRFKRGTCPMTFGIDKRMLKKGFNRDQYDVSLTCRNVTKRTQEGPVVADRAFVS</sequence>
<name>A0ABW8K2X9_9GAMM</name>
<protein>
    <recommendedName>
        <fullName evidence="3">Transposase</fullName>
    </recommendedName>
</protein>
<organism evidence="1 2">
    <name type="scientific">Dyella koreensis</name>
    <dbReference type="NCBI Taxonomy" id="311235"/>
    <lineage>
        <taxon>Bacteria</taxon>
        <taxon>Pseudomonadati</taxon>
        <taxon>Pseudomonadota</taxon>
        <taxon>Gammaproteobacteria</taxon>
        <taxon>Lysobacterales</taxon>
        <taxon>Rhodanobacteraceae</taxon>
        <taxon>Dyella</taxon>
    </lineage>
</organism>